<reference evidence="4" key="3">
    <citation type="journal article" date="2019" name="Int. J. Syst. Evol. Microbiol.">
        <title>The Global Catalogue of Microorganisms (GCM) 10K type strain sequencing project: providing services to taxonomists for standard genome sequencing and annotation.</title>
        <authorList>
            <consortium name="The Broad Institute Genomics Platform"/>
            <consortium name="The Broad Institute Genome Sequencing Center for Infectious Disease"/>
            <person name="Wu L."/>
            <person name="Ma J."/>
        </authorList>
    </citation>
    <scope>NUCLEOTIDE SEQUENCE [LARGE SCALE GENOMIC DNA]</scope>
    <source>
        <strain evidence="4">CCM 4175</strain>
    </source>
</reference>
<dbReference type="OrthoDB" id="2219336at2"/>
<reference evidence="2 3" key="2">
    <citation type="submission" date="2017-06" db="EMBL/GenBank/DDBJ databases">
        <authorList>
            <consortium name="Pathogen Informatics"/>
        </authorList>
    </citation>
    <scope>NUCLEOTIDE SEQUENCE [LARGE SCALE GENOMIC DNA]</scope>
    <source>
        <strain evidence="2 3">NCTC13833</strain>
    </source>
</reference>
<dbReference type="KEGG" id="smus:C7J88_00605"/>
<reference evidence="1" key="4">
    <citation type="submission" date="2024-05" db="EMBL/GenBank/DDBJ databases">
        <authorList>
            <person name="Sun Q."/>
            <person name="Sedlacek I."/>
        </authorList>
    </citation>
    <scope>NUCLEOTIDE SEQUENCE</scope>
    <source>
        <strain evidence="1">CCM 4175</strain>
    </source>
</reference>
<dbReference type="RefSeq" id="WP_095116204.1">
    <property type="nucleotide sequence ID" value="NZ_BMCB01000001.1"/>
</dbReference>
<evidence type="ECO:0000313" key="4">
    <source>
        <dbReference type="Proteomes" id="UP000652995"/>
    </source>
</evidence>
<evidence type="ECO:0000313" key="1">
    <source>
        <dbReference type="EMBL" id="GGA81279.1"/>
    </source>
</evidence>
<proteinExistence type="predicted"/>
<organism evidence="2 3">
    <name type="scientific">Staphylococcus muscae</name>
    <dbReference type="NCBI Taxonomy" id="1294"/>
    <lineage>
        <taxon>Bacteria</taxon>
        <taxon>Bacillati</taxon>
        <taxon>Bacillota</taxon>
        <taxon>Bacilli</taxon>
        <taxon>Bacillales</taxon>
        <taxon>Staphylococcaceae</taxon>
        <taxon>Staphylococcus</taxon>
    </lineage>
</organism>
<sequence length="426" mass="50148">MTDKVLKSEEITEVIESLNESTEKEFEEKILSKALLDKEAFSNQYNPWQKEAGQKLIGNFSRIINELPLEDGDENAETFSWLDYDEEMSHIIPKKSMDKHNRKLRYAIPNHVQGNIEEANLFLCLTNPNIADKFDVKGRKYNRNILDFHQAFRKYVTKDGRVFENPDPSSHLENFQSSDNSETQKLVLQHIFNDEKSEVEDEIESLLKNDRDNEEVISDLKDKLKNYYYTKQYFRKILHEKEFNGLIDYIIEYVENNDRDSVKDYFKNIKTCNLESFPFRSTMPDIKKNGKGIGNNILSTQNDVILFSARIIIRRIALYIQNAKQESEKPSFIFRRFNDSWRQSIIEVLKKDYLFSNDEVEIVLAYLRKYYFYTFLSIDTDNSQSSGGVSEGNVYHFTTKKGKVTEEPIGVEGLKYFREMILPEQK</sequence>
<dbReference type="Proteomes" id="UP000243706">
    <property type="component" value="Chromosome 1"/>
</dbReference>
<dbReference type="AlphaFoldDB" id="A0A240C3B0"/>
<protein>
    <submittedName>
        <fullName evidence="2">Uncharacterized protein</fullName>
    </submittedName>
</protein>
<evidence type="ECO:0000313" key="2">
    <source>
        <dbReference type="EMBL" id="SNW01598.1"/>
    </source>
</evidence>
<name>A0A240C3B0_9STAP</name>
<dbReference type="EMBL" id="LT906464">
    <property type="protein sequence ID" value="SNW01598.1"/>
    <property type="molecule type" value="Genomic_DNA"/>
</dbReference>
<dbReference type="EMBL" id="BMCB01000001">
    <property type="protein sequence ID" value="GGA81279.1"/>
    <property type="molecule type" value="Genomic_DNA"/>
</dbReference>
<accession>A0A240C3B0</accession>
<dbReference type="Proteomes" id="UP000652995">
    <property type="component" value="Unassembled WGS sequence"/>
</dbReference>
<keyword evidence="4" id="KW-1185">Reference proteome</keyword>
<evidence type="ECO:0000313" key="3">
    <source>
        <dbReference type="Proteomes" id="UP000243706"/>
    </source>
</evidence>
<reference evidence="1" key="1">
    <citation type="journal article" date="2014" name="Int. J. Syst. Evol. Microbiol.">
        <title>Complete genome of a new Firmicutes species belonging to the dominant human colonic microbiota ('Ruminococcus bicirculans') reveals two chromosomes and a selective capacity to utilize plant glucans.</title>
        <authorList>
            <consortium name="NISC Comparative Sequencing Program"/>
            <person name="Wegmann U."/>
            <person name="Louis P."/>
            <person name="Goesmann A."/>
            <person name="Henrissat B."/>
            <person name="Duncan S.H."/>
            <person name="Flint H.J."/>
        </authorList>
    </citation>
    <scope>NUCLEOTIDE SEQUENCE</scope>
    <source>
        <strain evidence="1">CCM 4175</strain>
    </source>
</reference>
<gene>
    <name evidence="1" type="ORF">GCM10007183_01790</name>
    <name evidence="2" type="ORF">SAMEA4412661_00773</name>
</gene>